<dbReference type="SMART" id="SM00184">
    <property type="entry name" value="RING"/>
    <property type="match status" value="2"/>
</dbReference>
<evidence type="ECO:0000256" key="6">
    <source>
        <dbReference type="ARBA" id="ARBA00022786"/>
    </source>
</evidence>
<dbReference type="EMBL" id="JAUNZN010000025">
    <property type="protein sequence ID" value="KAK4808271.1"/>
    <property type="molecule type" value="Genomic_DNA"/>
</dbReference>
<sequence length="509" mass="55254">MLCRRAEADPDICGCKTAKKGLCAHTYCLGWSLPCRPNEPLAFSALQFLASGLFPQESRNGFLIEDTRRAIQEAAQKRCFVCGEAGATITCRKKGCNRSFHLPCASEGECVTQFFGLYRSFCWEHRPEQAVQASPEQNSTCIICLDLVEDKKSYRTMVCPACQHAWFHRRCIQKQAVHAGVCFRCLHCQNKDQFVMEMLTMGIRVSKRQPSWESNQAFGLVYQRHILCNARKCLCPRGREQAEEEGSWQLLLCSSCAAEGIHRRCSYLRNSATTWECDCCAGLATGGPLLPWGWVAVLLTFLPPLTASSNNELELASPSTASQVALGLFQGFPAPARSGCSSHPGPDRIRHRSRLQRRAQKPYSRPGKHCGTSHVPAPSAEPSSSSTAWQMTLELFRGILELKRSSSSSTRQVASGLSPGALALESSSSSSTRQVASGLSPGTLALESSSSSSTRQVASGLSPGALVLESSSSSSSTRQVASGLSPGALALESSSRSSHIGPIRIRHCL</sequence>
<evidence type="ECO:0000256" key="2">
    <source>
        <dbReference type="ARBA" id="ARBA00004906"/>
    </source>
</evidence>
<evidence type="ECO:0000256" key="5">
    <source>
        <dbReference type="ARBA" id="ARBA00022771"/>
    </source>
</evidence>
<keyword evidence="6" id="KW-0833">Ubl conjugation pathway</keyword>
<evidence type="ECO:0000256" key="3">
    <source>
        <dbReference type="ARBA" id="ARBA00022679"/>
    </source>
</evidence>
<keyword evidence="7" id="KW-0862">Zinc</keyword>
<feature type="non-terminal residue" evidence="13">
    <location>
        <position position="509"/>
    </location>
</feature>
<dbReference type="PROSITE" id="PS50089">
    <property type="entry name" value="ZF_RING_2"/>
    <property type="match status" value="1"/>
</dbReference>
<proteinExistence type="predicted"/>
<keyword evidence="14" id="KW-1185">Reference proteome</keyword>
<evidence type="ECO:0000256" key="9">
    <source>
        <dbReference type="PROSITE-ProRule" id="PRU00175"/>
    </source>
</evidence>
<dbReference type="GO" id="GO:0008270">
    <property type="term" value="F:zinc ion binding"/>
    <property type="evidence" value="ECO:0007669"/>
    <property type="project" value="UniProtKB-KW"/>
</dbReference>
<comment type="subcellular location">
    <subcellularLocation>
        <location evidence="1">Nucleus</location>
    </subcellularLocation>
</comment>
<evidence type="ECO:0000259" key="12">
    <source>
        <dbReference type="PROSITE" id="PS51805"/>
    </source>
</evidence>
<evidence type="ECO:0000313" key="14">
    <source>
        <dbReference type="Proteomes" id="UP001333110"/>
    </source>
</evidence>
<name>A0AAN7MP07_MYCAM</name>
<comment type="caution">
    <text evidence="13">The sequence shown here is derived from an EMBL/GenBank/DDBJ whole genome shotgun (WGS) entry which is preliminary data.</text>
</comment>
<evidence type="ECO:0000256" key="7">
    <source>
        <dbReference type="ARBA" id="ARBA00022833"/>
    </source>
</evidence>
<evidence type="ECO:0008006" key="15">
    <source>
        <dbReference type="Google" id="ProtNLM"/>
    </source>
</evidence>
<dbReference type="PANTHER" id="PTHR12420:SF47">
    <property type="entry name" value="PHD FINGER PROTEIN 7"/>
    <property type="match status" value="1"/>
</dbReference>
<dbReference type="InterPro" id="IPR001965">
    <property type="entry name" value="Znf_PHD"/>
</dbReference>
<dbReference type="Pfam" id="PF13771">
    <property type="entry name" value="zf-HC5HC2H"/>
    <property type="match status" value="1"/>
</dbReference>
<evidence type="ECO:0000313" key="13">
    <source>
        <dbReference type="EMBL" id="KAK4808271.1"/>
    </source>
</evidence>
<keyword evidence="4" id="KW-0479">Metal-binding</keyword>
<reference evidence="13 14" key="1">
    <citation type="journal article" date="2023" name="J. Hered.">
        <title>Chromosome-level genome of the wood stork (Mycteria americana) provides insight into avian chromosome evolution.</title>
        <authorList>
            <person name="Flamio R. Jr."/>
            <person name="Ramstad K.M."/>
        </authorList>
    </citation>
    <scope>NUCLEOTIDE SEQUENCE [LARGE SCALE GENOMIC DNA]</scope>
    <source>
        <strain evidence="13">JAX WOST 10</strain>
    </source>
</reference>
<feature type="region of interest" description="Disordered" evidence="10">
    <location>
        <begin position="337"/>
        <end position="386"/>
    </location>
</feature>
<dbReference type="CDD" id="cd15669">
    <property type="entry name" value="ePHD_PHF7_G2E3_like"/>
    <property type="match status" value="1"/>
</dbReference>
<dbReference type="InterPro" id="IPR042013">
    <property type="entry name" value="PHF7/G2E3_ePHD"/>
</dbReference>
<dbReference type="InterPro" id="IPR011011">
    <property type="entry name" value="Znf_FYVE_PHD"/>
</dbReference>
<dbReference type="PANTHER" id="PTHR12420">
    <property type="entry name" value="PHD FINGER PROTEIN"/>
    <property type="match status" value="1"/>
</dbReference>
<evidence type="ECO:0000256" key="10">
    <source>
        <dbReference type="SAM" id="MobiDB-lite"/>
    </source>
</evidence>
<accession>A0AAN7MP07</accession>
<dbReference type="InterPro" id="IPR013083">
    <property type="entry name" value="Znf_RING/FYVE/PHD"/>
</dbReference>
<feature type="compositionally biased region" description="Basic residues" evidence="10">
    <location>
        <begin position="349"/>
        <end position="360"/>
    </location>
</feature>
<dbReference type="Gene3D" id="3.30.40.10">
    <property type="entry name" value="Zinc/RING finger domain, C3HC4 (zinc finger)"/>
    <property type="match status" value="2"/>
</dbReference>
<dbReference type="Proteomes" id="UP001333110">
    <property type="component" value="Unassembled WGS sequence"/>
</dbReference>
<comment type="pathway">
    <text evidence="2">Protein modification; protein ubiquitination.</text>
</comment>
<dbReference type="AlphaFoldDB" id="A0AAN7MP07"/>
<dbReference type="InterPro" id="IPR001841">
    <property type="entry name" value="Znf_RING"/>
</dbReference>
<evidence type="ECO:0000256" key="4">
    <source>
        <dbReference type="ARBA" id="ARBA00022723"/>
    </source>
</evidence>
<keyword evidence="5 9" id="KW-0863">Zinc-finger</keyword>
<keyword evidence="3" id="KW-0808">Transferase</keyword>
<keyword evidence="8" id="KW-0539">Nucleus</keyword>
<feature type="domain" description="PHD-type" evidence="12">
    <location>
        <begin position="1"/>
        <end position="126"/>
    </location>
</feature>
<dbReference type="InterPro" id="IPR051188">
    <property type="entry name" value="PHD-type_Zinc_Finger"/>
</dbReference>
<dbReference type="InterPro" id="IPR059102">
    <property type="entry name" value="PHD_PHF7/G2E3-like"/>
</dbReference>
<dbReference type="Pfam" id="PF26054">
    <property type="entry name" value="PHD_G2E3"/>
    <property type="match status" value="1"/>
</dbReference>
<evidence type="ECO:0000256" key="1">
    <source>
        <dbReference type="ARBA" id="ARBA00004123"/>
    </source>
</evidence>
<gene>
    <name evidence="13" type="ORF">QYF61_020752</name>
</gene>
<dbReference type="InterPro" id="IPR034732">
    <property type="entry name" value="EPHD"/>
</dbReference>
<protein>
    <recommendedName>
        <fullName evidence="15">G2/M phase-specific E3 ubiquitin-protein ligase</fullName>
    </recommendedName>
</protein>
<evidence type="ECO:0000259" key="11">
    <source>
        <dbReference type="PROSITE" id="PS50089"/>
    </source>
</evidence>
<dbReference type="SMART" id="SM00249">
    <property type="entry name" value="PHD"/>
    <property type="match status" value="2"/>
</dbReference>
<evidence type="ECO:0000256" key="8">
    <source>
        <dbReference type="ARBA" id="ARBA00023242"/>
    </source>
</evidence>
<feature type="compositionally biased region" description="Low complexity" evidence="10">
    <location>
        <begin position="376"/>
        <end position="386"/>
    </location>
</feature>
<organism evidence="13 14">
    <name type="scientific">Mycteria americana</name>
    <name type="common">Wood stork</name>
    <dbReference type="NCBI Taxonomy" id="33587"/>
    <lineage>
        <taxon>Eukaryota</taxon>
        <taxon>Metazoa</taxon>
        <taxon>Chordata</taxon>
        <taxon>Craniata</taxon>
        <taxon>Vertebrata</taxon>
        <taxon>Euteleostomi</taxon>
        <taxon>Archelosauria</taxon>
        <taxon>Archosauria</taxon>
        <taxon>Dinosauria</taxon>
        <taxon>Saurischia</taxon>
        <taxon>Theropoda</taxon>
        <taxon>Coelurosauria</taxon>
        <taxon>Aves</taxon>
        <taxon>Neognathae</taxon>
        <taxon>Neoaves</taxon>
        <taxon>Aequornithes</taxon>
        <taxon>Ciconiiformes</taxon>
        <taxon>Ciconiidae</taxon>
        <taxon>Mycteria</taxon>
    </lineage>
</organism>
<feature type="domain" description="RING-type" evidence="11">
    <location>
        <begin position="141"/>
        <end position="189"/>
    </location>
</feature>
<dbReference type="GO" id="GO:0005634">
    <property type="term" value="C:nucleus"/>
    <property type="evidence" value="ECO:0007669"/>
    <property type="project" value="TreeGrafter"/>
</dbReference>
<dbReference type="PROSITE" id="PS51805">
    <property type="entry name" value="EPHD"/>
    <property type="match status" value="1"/>
</dbReference>
<dbReference type="SUPFAM" id="SSF57903">
    <property type="entry name" value="FYVE/PHD zinc finger"/>
    <property type="match status" value="1"/>
</dbReference>